<dbReference type="Proteomes" id="UP000054498">
    <property type="component" value="Unassembled WGS sequence"/>
</dbReference>
<comment type="similarity">
    <text evidence="1">Belongs to the universal ribosomal protein uL18 family.</text>
</comment>
<dbReference type="InterPro" id="IPR057268">
    <property type="entry name" value="Ribosomal_L18"/>
</dbReference>
<evidence type="ECO:0000313" key="5">
    <source>
        <dbReference type="EMBL" id="KIY97599.1"/>
    </source>
</evidence>
<feature type="region of interest" description="Disordered" evidence="4">
    <location>
        <begin position="1"/>
        <end position="21"/>
    </location>
</feature>
<proteinExistence type="inferred from homology"/>
<gene>
    <name evidence="5" type="ORF">MNEG_10364</name>
</gene>
<protein>
    <submittedName>
        <fullName evidence="5">60S ribosomal protein L5</fullName>
    </submittedName>
</protein>
<dbReference type="GO" id="GO:0003735">
    <property type="term" value="F:structural constituent of ribosome"/>
    <property type="evidence" value="ECO:0007669"/>
    <property type="project" value="InterPro"/>
</dbReference>
<sequence length="205" mass="22874">MEPVPQPGRSRRAGSQAAQEQQQLLFAREEGPARSAPEACSWLQQLFRCGAVKYRRRRQGKTDYRARLRLCTQDKNKYNTHKYRLVVRFSNKDVTCQVVYASIAGDVVVAAAYAHELPKYGLNVGLKNYAAAYCVGLLLARRVLTKFGLAEHYAGQEEPDGEDYNVDPVEDGPRPFSCLLDAGLKRTSTGSKTFAALKVRVDVCV</sequence>
<dbReference type="GO" id="GO:0000027">
    <property type="term" value="P:ribosomal large subunit assembly"/>
    <property type="evidence" value="ECO:0007669"/>
    <property type="project" value="TreeGrafter"/>
</dbReference>
<dbReference type="RefSeq" id="XP_013896619.1">
    <property type="nucleotide sequence ID" value="XM_014041165.1"/>
</dbReference>
<evidence type="ECO:0000256" key="2">
    <source>
        <dbReference type="ARBA" id="ARBA00022980"/>
    </source>
</evidence>
<dbReference type="EMBL" id="KK102503">
    <property type="protein sequence ID" value="KIY97599.1"/>
    <property type="molecule type" value="Genomic_DNA"/>
</dbReference>
<reference evidence="5 6" key="1">
    <citation type="journal article" date="2013" name="BMC Genomics">
        <title>Reconstruction of the lipid metabolism for the microalga Monoraphidium neglectum from its genome sequence reveals characteristics suitable for biofuel production.</title>
        <authorList>
            <person name="Bogen C."/>
            <person name="Al-Dilaimi A."/>
            <person name="Albersmeier A."/>
            <person name="Wichmann J."/>
            <person name="Grundmann M."/>
            <person name="Rupp O."/>
            <person name="Lauersen K.J."/>
            <person name="Blifernez-Klassen O."/>
            <person name="Kalinowski J."/>
            <person name="Goesmann A."/>
            <person name="Mussgnug J.H."/>
            <person name="Kruse O."/>
        </authorList>
    </citation>
    <scope>NUCLEOTIDE SEQUENCE [LARGE SCALE GENOMIC DNA]</scope>
    <source>
        <strain evidence="5 6">SAG 48.87</strain>
    </source>
</reference>
<dbReference type="AlphaFoldDB" id="A0A0D2M1T9"/>
<evidence type="ECO:0000256" key="3">
    <source>
        <dbReference type="ARBA" id="ARBA00023274"/>
    </source>
</evidence>
<dbReference type="InterPro" id="IPR005485">
    <property type="entry name" value="Rbsml_uL18_euk_arch"/>
</dbReference>
<dbReference type="OrthoDB" id="1618453at2759"/>
<dbReference type="GO" id="GO:0022625">
    <property type="term" value="C:cytosolic large ribosomal subunit"/>
    <property type="evidence" value="ECO:0007669"/>
    <property type="project" value="TreeGrafter"/>
</dbReference>
<keyword evidence="2 5" id="KW-0689">Ribosomal protein</keyword>
<keyword evidence="3" id="KW-0687">Ribonucleoprotein</keyword>
<dbReference type="Gene3D" id="3.30.420.100">
    <property type="match status" value="1"/>
</dbReference>
<evidence type="ECO:0000313" key="6">
    <source>
        <dbReference type="Proteomes" id="UP000054498"/>
    </source>
</evidence>
<accession>A0A0D2M1T9</accession>
<dbReference type="Pfam" id="PF17144">
    <property type="entry name" value="Ribosomal_L5e"/>
    <property type="match status" value="1"/>
</dbReference>
<dbReference type="PANTHER" id="PTHR23410">
    <property type="entry name" value="RIBOSOMAL PROTEIN L5-RELATED"/>
    <property type="match status" value="1"/>
</dbReference>
<dbReference type="PANTHER" id="PTHR23410:SF12">
    <property type="entry name" value="LARGE RIBOSOMAL SUBUNIT PROTEIN UL18"/>
    <property type="match status" value="1"/>
</dbReference>
<dbReference type="PRINTS" id="PR00058">
    <property type="entry name" value="RIBOSOMALL5"/>
</dbReference>
<evidence type="ECO:0000256" key="1">
    <source>
        <dbReference type="ARBA" id="ARBA00007116"/>
    </source>
</evidence>
<name>A0A0D2M1T9_9CHLO</name>
<dbReference type="STRING" id="145388.A0A0D2M1T9"/>
<dbReference type="GeneID" id="25727519"/>
<dbReference type="GO" id="GO:0008097">
    <property type="term" value="F:5S rRNA binding"/>
    <property type="evidence" value="ECO:0007669"/>
    <property type="project" value="InterPro"/>
</dbReference>
<dbReference type="GO" id="GO:0006412">
    <property type="term" value="P:translation"/>
    <property type="evidence" value="ECO:0007669"/>
    <property type="project" value="InterPro"/>
</dbReference>
<keyword evidence="6" id="KW-1185">Reference proteome</keyword>
<evidence type="ECO:0000256" key="4">
    <source>
        <dbReference type="SAM" id="MobiDB-lite"/>
    </source>
</evidence>
<dbReference type="SUPFAM" id="SSF53137">
    <property type="entry name" value="Translational machinery components"/>
    <property type="match status" value="1"/>
</dbReference>
<dbReference type="CDD" id="cd00432">
    <property type="entry name" value="Ribosomal_L18_L5e"/>
    <property type="match status" value="1"/>
</dbReference>
<dbReference type="KEGG" id="mng:MNEG_10364"/>
<organism evidence="5 6">
    <name type="scientific">Monoraphidium neglectum</name>
    <dbReference type="NCBI Taxonomy" id="145388"/>
    <lineage>
        <taxon>Eukaryota</taxon>
        <taxon>Viridiplantae</taxon>
        <taxon>Chlorophyta</taxon>
        <taxon>core chlorophytes</taxon>
        <taxon>Chlorophyceae</taxon>
        <taxon>CS clade</taxon>
        <taxon>Sphaeropleales</taxon>
        <taxon>Selenastraceae</taxon>
        <taxon>Monoraphidium</taxon>
    </lineage>
</organism>